<evidence type="ECO:0000256" key="5">
    <source>
        <dbReference type="ARBA" id="ARBA00022692"/>
    </source>
</evidence>
<dbReference type="PANTHER" id="PTHR43057">
    <property type="entry name" value="ARSENITE EFFLUX TRANSPORTER"/>
    <property type="match status" value="1"/>
</dbReference>
<keyword evidence="4" id="KW-1003">Cell membrane</keyword>
<dbReference type="InterPro" id="IPR002657">
    <property type="entry name" value="BilAc:Na_symport/Acr3"/>
</dbReference>
<evidence type="ECO:0000256" key="6">
    <source>
        <dbReference type="ARBA" id="ARBA00022989"/>
    </source>
</evidence>
<feature type="transmembrane region" description="Helical" evidence="8">
    <location>
        <begin position="72"/>
        <end position="95"/>
    </location>
</feature>
<dbReference type="EMBL" id="JAGIOD010000001">
    <property type="protein sequence ID" value="MBP2381715.1"/>
    <property type="molecule type" value="Genomic_DNA"/>
</dbReference>
<keyword evidence="10" id="KW-1185">Reference proteome</keyword>
<comment type="subcellular location">
    <subcellularLocation>
        <location evidence="1">Cell membrane</location>
        <topology evidence="1">Multi-pass membrane protein</topology>
    </subcellularLocation>
</comment>
<evidence type="ECO:0000256" key="2">
    <source>
        <dbReference type="ARBA" id="ARBA00010110"/>
    </source>
</evidence>
<feature type="transmembrane region" description="Helical" evidence="8">
    <location>
        <begin position="221"/>
        <end position="246"/>
    </location>
</feature>
<evidence type="ECO:0000313" key="9">
    <source>
        <dbReference type="EMBL" id="MBP2381715.1"/>
    </source>
</evidence>
<gene>
    <name evidence="9" type="ORF">JOF43_001672</name>
</gene>
<organism evidence="9 10">
    <name type="scientific">Brachybacterium sacelli</name>
    <dbReference type="NCBI Taxonomy" id="173364"/>
    <lineage>
        <taxon>Bacteria</taxon>
        <taxon>Bacillati</taxon>
        <taxon>Actinomycetota</taxon>
        <taxon>Actinomycetes</taxon>
        <taxon>Micrococcales</taxon>
        <taxon>Dermabacteraceae</taxon>
        <taxon>Brachybacterium</taxon>
    </lineage>
</organism>
<feature type="transmembrane region" description="Helical" evidence="8">
    <location>
        <begin position="131"/>
        <end position="154"/>
    </location>
</feature>
<keyword evidence="3" id="KW-0813">Transport</keyword>
<evidence type="ECO:0000313" key="10">
    <source>
        <dbReference type="Proteomes" id="UP001519290"/>
    </source>
</evidence>
<dbReference type="InterPro" id="IPR038770">
    <property type="entry name" value="Na+/solute_symporter_sf"/>
</dbReference>
<keyword evidence="7 8" id="KW-0472">Membrane</keyword>
<feature type="transmembrane region" description="Helical" evidence="8">
    <location>
        <begin position="15"/>
        <end position="35"/>
    </location>
</feature>
<dbReference type="RefSeq" id="WP_209901085.1">
    <property type="nucleotide sequence ID" value="NZ_BAAAJW010000002.1"/>
</dbReference>
<dbReference type="Gene3D" id="1.20.1530.20">
    <property type="match status" value="1"/>
</dbReference>
<dbReference type="Proteomes" id="UP001519290">
    <property type="component" value="Unassembled WGS sequence"/>
</dbReference>
<keyword evidence="5 8" id="KW-0812">Transmembrane</keyword>
<feature type="transmembrane region" description="Helical" evidence="8">
    <location>
        <begin position="101"/>
        <end position="124"/>
    </location>
</feature>
<feature type="transmembrane region" description="Helical" evidence="8">
    <location>
        <begin position="197"/>
        <end position="215"/>
    </location>
</feature>
<name>A0ABS4WZU3_9MICO</name>
<comment type="caution">
    <text evidence="9">The sequence shown here is derived from an EMBL/GenBank/DDBJ whole genome shotgun (WGS) entry which is preliminary data.</text>
</comment>
<protein>
    <submittedName>
        <fullName evidence="9">ACR3 family arsenite efflux pump ArsB</fullName>
    </submittedName>
</protein>
<feature type="transmembrane region" description="Helical" evidence="8">
    <location>
        <begin position="166"/>
        <end position="185"/>
    </location>
</feature>
<dbReference type="Pfam" id="PF01758">
    <property type="entry name" value="SBF"/>
    <property type="match status" value="1"/>
</dbReference>
<reference evidence="9 10" key="1">
    <citation type="submission" date="2021-03" db="EMBL/GenBank/DDBJ databases">
        <title>Sequencing the genomes of 1000 actinobacteria strains.</title>
        <authorList>
            <person name="Klenk H.-P."/>
        </authorList>
    </citation>
    <scope>NUCLEOTIDE SEQUENCE [LARGE SCALE GENOMIC DNA]</scope>
    <source>
        <strain evidence="9 10">DSM 14566</strain>
    </source>
</reference>
<evidence type="ECO:0000256" key="8">
    <source>
        <dbReference type="SAM" id="Phobius"/>
    </source>
</evidence>
<evidence type="ECO:0000256" key="7">
    <source>
        <dbReference type="ARBA" id="ARBA00023136"/>
    </source>
</evidence>
<proteinExistence type="inferred from homology"/>
<evidence type="ECO:0000256" key="3">
    <source>
        <dbReference type="ARBA" id="ARBA00022448"/>
    </source>
</evidence>
<comment type="similarity">
    <text evidence="2">Belongs to the arsenical resistance-3 (ACR3) (TC 2.A.59) family.</text>
</comment>
<evidence type="ECO:0000256" key="4">
    <source>
        <dbReference type="ARBA" id="ARBA00022475"/>
    </source>
</evidence>
<feature type="transmembrane region" description="Helical" evidence="8">
    <location>
        <begin position="41"/>
        <end position="60"/>
    </location>
</feature>
<sequence length="319" mass="33062">MEQRRYRDVLERHQVPIYLGAIALGVGLGALLPGAAGALEIAVEPAIAALLLVTFSAVPLRSLGAALQDRRFLLTLLAANFVVVPLLVLVLTRPLVGSPELLVPALLVLLAPCVDYVLVFTALAGGAMEQLLAATPLLLLAQMLALPVLVPLLSGQGATELFSAGPFLRALVLLILLPLLAAALIQHLAPGLDLSPAMVPLMVLTLLSVVASQVPRVLGGGVALLALVPVYVAFLVLATAAGILIARLARLGASAARALTFSTATRNSLVVLPLALALPLPLAPAAVVIQTLVELLGLVVLVRILPRLLRDGSRPPARR</sequence>
<dbReference type="InterPro" id="IPR004706">
    <property type="entry name" value="Arsenical-R_Acr3"/>
</dbReference>
<evidence type="ECO:0000256" key="1">
    <source>
        <dbReference type="ARBA" id="ARBA00004651"/>
    </source>
</evidence>
<accession>A0ABS4WZU3</accession>
<keyword evidence="6 8" id="KW-1133">Transmembrane helix</keyword>
<dbReference type="PANTHER" id="PTHR43057:SF1">
    <property type="entry name" value="ARSENICAL-RESISTANCE PROTEIN 3"/>
    <property type="match status" value="1"/>
</dbReference>